<sequence>MKFLSLALLALLPATVLSQTAVPIFCETFELTISAVSFSFQDWVGGSAVNHNGGEIEWGNPTTSGQSGLETSSNVPGTVIPGPEFPIGTLTHNNNPITGSALTQVDLVVSVTANGQVYPFVYRLSIHETPNHLSNCPYATIGSLGCSDRVFIIDNPSPQTVMLANGVNFEIDLLGFRMCPTCPIKTQFISQETRSTSAQLFANLILTDCPRRGGGGGDPHFETWTGHKFYDYMGACDLHLVQAPHFAPALPLTIDVRTKIRSWYSFIESAVVQIGDETLEIGSFGEYLLNGVEGAEMPNTIAGFDVNAFNPTKNVHILEIYIDEDEKIILRSFKDMVTVKIDNAKKEQFHGSAGMMGEFETGHVLARDGMTRMEDPIAIANEWQVRDTEPMLFNSVNGPQYPQACRMPERTAQQAQRRLGGITVSKSEAETACAHWSKAMREACVSDVIATGDLELAEAGEL</sequence>
<dbReference type="InterPro" id="IPR047995">
    <property type="entry name" value="Choice_anch_K"/>
</dbReference>
<dbReference type="AlphaFoldDB" id="A0A9N8EDD4"/>
<evidence type="ECO:0000313" key="4">
    <source>
        <dbReference type="EMBL" id="CAB9519062.1"/>
    </source>
</evidence>
<feature type="domain" description="VWFD" evidence="3">
    <location>
        <begin position="211"/>
        <end position="392"/>
    </location>
</feature>
<feature type="compositionally biased region" description="Polar residues" evidence="1">
    <location>
        <begin position="60"/>
        <end position="75"/>
    </location>
</feature>
<dbReference type="NCBIfam" id="NF038131">
    <property type="entry name" value="choice_anch_K"/>
    <property type="match status" value="1"/>
</dbReference>
<dbReference type="EMBL" id="CAICTM010000983">
    <property type="protein sequence ID" value="CAB9519062.1"/>
    <property type="molecule type" value="Genomic_DNA"/>
</dbReference>
<comment type="caution">
    <text evidence="4">The sequence shown here is derived from an EMBL/GenBank/DDBJ whole genome shotgun (WGS) entry which is preliminary data.</text>
</comment>
<protein>
    <recommendedName>
        <fullName evidence="3">VWFD domain-containing protein</fullName>
    </recommendedName>
</protein>
<keyword evidence="2" id="KW-0732">Signal</keyword>
<dbReference type="InterPro" id="IPR001846">
    <property type="entry name" value="VWF_type-D"/>
</dbReference>
<name>A0A9N8EDD4_9STRA</name>
<keyword evidence="5" id="KW-1185">Reference proteome</keyword>
<evidence type="ECO:0000259" key="3">
    <source>
        <dbReference type="PROSITE" id="PS51233"/>
    </source>
</evidence>
<feature type="signal peptide" evidence="2">
    <location>
        <begin position="1"/>
        <end position="18"/>
    </location>
</feature>
<dbReference type="PROSITE" id="PS51233">
    <property type="entry name" value="VWFD"/>
    <property type="match status" value="1"/>
</dbReference>
<evidence type="ECO:0000313" key="5">
    <source>
        <dbReference type="Proteomes" id="UP001153069"/>
    </source>
</evidence>
<feature type="region of interest" description="Disordered" evidence="1">
    <location>
        <begin position="54"/>
        <end position="75"/>
    </location>
</feature>
<feature type="chain" id="PRO_5040290934" description="VWFD domain-containing protein" evidence="2">
    <location>
        <begin position="19"/>
        <end position="462"/>
    </location>
</feature>
<dbReference type="OrthoDB" id="47453at2759"/>
<proteinExistence type="predicted"/>
<evidence type="ECO:0000256" key="2">
    <source>
        <dbReference type="SAM" id="SignalP"/>
    </source>
</evidence>
<dbReference type="Proteomes" id="UP001153069">
    <property type="component" value="Unassembled WGS sequence"/>
</dbReference>
<accession>A0A9N8EDD4</accession>
<gene>
    <name evidence="4" type="ORF">SEMRO_985_G228031.1</name>
</gene>
<reference evidence="4" key="1">
    <citation type="submission" date="2020-06" db="EMBL/GenBank/DDBJ databases">
        <authorList>
            <consortium name="Plant Systems Biology data submission"/>
        </authorList>
    </citation>
    <scope>NUCLEOTIDE SEQUENCE</scope>
    <source>
        <strain evidence="4">D6</strain>
    </source>
</reference>
<evidence type="ECO:0000256" key="1">
    <source>
        <dbReference type="SAM" id="MobiDB-lite"/>
    </source>
</evidence>
<organism evidence="4 5">
    <name type="scientific">Seminavis robusta</name>
    <dbReference type="NCBI Taxonomy" id="568900"/>
    <lineage>
        <taxon>Eukaryota</taxon>
        <taxon>Sar</taxon>
        <taxon>Stramenopiles</taxon>
        <taxon>Ochrophyta</taxon>
        <taxon>Bacillariophyta</taxon>
        <taxon>Bacillariophyceae</taxon>
        <taxon>Bacillariophycidae</taxon>
        <taxon>Naviculales</taxon>
        <taxon>Naviculaceae</taxon>
        <taxon>Seminavis</taxon>
    </lineage>
</organism>